<reference evidence="3 4" key="1">
    <citation type="journal article" date="2013" name="PLoS ONE">
        <title>Assembly-driven community genomics of a hypersaline microbial ecosystem.</title>
        <authorList>
            <person name="Podell S."/>
            <person name="Ugalde J.A."/>
            <person name="Narasingarao P."/>
            <person name="Banfield J.F."/>
            <person name="Heidelberg K.B."/>
            <person name="Allen E.E."/>
        </authorList>
    </citation>
    <scope>NUCLEOTIDE SEQUENCE [LARGE SCALE GENOMIC DNA]</scope>
    <source>
        <strain evidence="4">J07HQW1</strain>
    </source>
</reference>
<evidence type="ECO:0000313" key="3">
    <source>
        <dbReference type="EMBL" id="ERG91525.1"/>
    </source>
</evidence>
<dbReference type="Pfam" id="PF13279">
    <property type="entry name" value="4HBT_2"/>
    <property type="match status" value="1"/>
</dbReference>
<proteinExistence type="inferred from homology"/>
<name>U1N4L4_9EURY</name>
<dbReference type="InterPro" id="IPR050563">
    <property type="entry name" value="4-hydroxybenzoyl-CoA_TE"/>
</dbReference>
<gene>
    <name evidence="3" type="ORF">J07HQW1_01559</name>
</gene>
<dbReference type="PANTHER" id="PTHR31793">
    <property type="entry name" value="4-HYDROXYBENZOYL-COA THIOESTERASE FAMILY MEMBER"/>
    <property type="match status" value="1"/>
</dbReference>
<dbReference type="Gene3D" id="3.10.129.10">
    <property type="entry name" value="Hotdog Thioesterase"/>
    <property type="match status" value="1"/>
</dbReference>
<dbReference type="EMBL" id="KE356560">
    <property type="protein sequence ID" value="ERG91525.1"/>
    <property type="molecule type" value="Genomic_DNA"/>
</dbReference>
<dbReference type="AlphaFoldDB" id="U1N4L4"/>
<evidence type="ECO:0000256" key="2">
    <source>
        <dbReference type="ARBA" id="ARBA00022801"/>
    </source>
</evidence>
<dbReference type="STRING" id="1238424.J07HQW1_01559"/>
<dbReference type="HOGENOM" id="CLU_101141_2_3_2"/>
<dbReference type="InterPro" id="IPR029069">
    <property type="entry name" value="HotDog_dom_sf"/>
</dbReference>
<organism evidence="3 4">
    <name type="scientific">Haloquadratum walsbyi J07HQW1</name>
    <dbReference type="NCBI Taxonomy" id="1238424"/>
    <lineage>
        <taxon>Archaea</taxon>
        <taxon>Methanobacteriati</taxon>
        <taxon>Methanobacteriota</taxon>
        <taxon>Stenosarchaea group</taxon>
        <taxon>Halobacteria</taxon>
        <taxon>Halobacteriales</taxon>
        <taxon>Haloferacaceae</taxon>
        <taxon>Haloquadratum</taxon>
    </lineage>
</organism>
<evidence type="ECO:0000313" key="4">
    <source>
        <dbReference type="Proteomes" id="UP000030649"/>
    </source>
</evidence>
<dbReference type="GO" id="GO:0047617">
    <property type="term" value="F:fatty acyl-CoA hydrolase activity"/>
    <property type="evidence" value="ECO:0007669"/>
    <property type="project" value="TreeGrafter"/>
</dbReference>
<dbReference type="Proteomes" id="UP000030649">
    <property type="component" value="Unassembled WGS sequence"/>
</dbReference>
<dbReference type="SUPFAM" id="SSF54637">
    <property type="entry name" value="Thioesterase/thiol ester dehydrase-isomerase"/>
    <property type="match status" value="1"/>
</dbReference>
<dbReference type="CDD" id="cd00586">
    <property type="entry name" value="4HBT"/>
    <property type="match status" value="1"/>
</dbReference>
<protein>
    <submittedName>
        <fullName evidence="3">Putative thioesterase</fullName>
    </submittedName>
</protein>
<keyword evidence="2" id="KW-0378">Hydrolase</keyword>
<sequence>MDINADMYTTSIEVRFRDIDSFGHVNNAVYATYLEQARADYFREVLGVGLTEIETVIAALEVEFKQPIRLKQKIEVHIAPPEVGESSLRMEYELKDGETVAATASTVQVMYDLDADRPVSVPSEWREAISQYHQT</sequence>
<accession>U1N4L4</accession>
<evidence type="ECO:0000256" key="1">
    <source>
        <dbReference type="ARBA" id="ARBA00005953"/>
    </source>
</evidence>
<dbReference type="PANTHER" id="PTHR31793:SF27">
    <property type="entry name" value="NOVEL THIOESTERASE SUPERFAMILY DOMAIN AND SAPOSIN A-TYPE DOMAIN CONTAINING PROTEIN (0610012H03RIK)"/>
    <property type="match status" value="1"/>
</dbReference>
<comment type="similarity">
    <text evidence="1">Belongs to the 4-hydroxybenzoyl-CoA thioesterase family.</text>
</comment>